<dbReference type="AlphaFoldDB" id="A0A4R5ABR7"/>
<evidence type="ECO:0000256" key="1">
    <source>
        <dbReference type="SAM" id="MobiDB-lite"/>
    </source>
</evidence>
<organism evidence="2 3">
    <name type="scientific">Actinomadura rubrisoli</name>
    <dbReference type="NCBI Taxonomy" id="2530368"/>
    <lineage>
        <taxon>Bacteria</taxon>
        <taxon>Bacillati</taxon>
        <taxon>Actinomycetota</taxon>
        <taxon>Actinomycetes</taxon>
        <taxon>Streptosporangiales</taxon>
        <taxon>Thermomonosporaceae</taxon>
        <taxon>Actinomadura</taxon>
    </lineage>
</organism>
<proteinExistence type="predicted"/>
<dbReference type="EMBL" id="SMKU01000342">
    <property type="protein sequence ID" value="TDD68284.1"/>
    <property type="molecule type" value="Genomic_DNA"/>
</dbReference>
<dbReference type="Gene3D" id="1.10.260.40">
    <property type="entry name" value="lambda repressor-like DNA-binding domains"/>
    <property type="match status" value="1"/>
</dbReference>
<dbReference type="InterPro" id="IPR011990">
    <property type="entry name" value="TPR-like_helical_dom_sf"/>
</dbReference>
<accession>A0A4R5ABR7</accession>
<dbReference type="SUPFAM" id="SSF47413">
    <property type="entry name" value="lambda repressor-like DNA-binding domains"/>
    <property type="match status" value="1"/>
</dbReference>
<dbReference type="InterPro" id="IPR010982">
    <property type="entry name" value="Lambda_DNA-bd_dom_sf"/>
</dbReference>
<dbReference type="SUPFAM" id="SSF48452">
    <property type="entry name" value="TPR-like"/>
    <property type="match status" value="1"/>
</dbReference>
<dbReference type="OrthoDB" id="3462308at2"/>
<sequence length="415" mass="45240">MATFGETMRAAMTHRRMSLRAVARAVPCDPGHLSHIWRDHYLPGRSTAEAIEHVLGIPGQLTPILEEEAAARRATLEAKNSREMDEDVRRRQAIQMFTTLGISALGPTGEAARQLMAVNFESEFRDLDHWHITISDHMHALNTRPARAACEGLVIDLFAIERQLGTASASEAIELQRINAALATIHANGLTRLGDHSAAIHWSRTARTAADTSGDLELRLLVRGAEANRGLYGQRTPATILRLTGEARRIGGDSSSIGLAKVKVGQAKALSMVGRHEEAKRCLRPLLTSLPTNVDAGGIPGMWKNDVRFAQSWVHAYAGEEGPADQARDQVLTSAPAYQHAANVRLHEALCATVNGGAERGFVQAAEIYDGLPVYQKRSQMIVETCRAILRAAPPEQQDRPAARDLRAITEGVPR</sequence>
<reference evidence="2 3" key="1">
    <citation type="submission" date="2019-03" db="EMBL/GenBank/DDBJ databases">
        <title>Draft genome sequences of novel Actinobacteria.</title>
        <authorList>
            <person name="Sahin N."/>
            <person name="Ay H."/>
            <person name="Saygin H."/>
        </authorList>
    </citation>
    <scope>NUCLEOTIDE SEQUENCE [LARGE SCALE GENOMIC DNA]</scope>
    <source>
        <strain evidence="2 3">H3C3</strain>
    </source>
</reference>
<feature type="compositionally biased region" description="Basic and acidic residues" evidence="1">
    <location>
        <begin position="397"/>
        <end position="415"/>
    </location>
</feature>
<dbReference type="Proteomes" id="UP000294513">
    <property type="component" value="Unassembled WGS sequence"/>
</dbReference>
<dbReference type="RefSeq" id="WP_131902334.1">
    <property type="nucleotide sequence ID" value="NZ_SMKU01000342.1"/>
</dbReference>
<feature type="region of interest" description="Disordered" evidence="1">
    <location>
        <begin position="394"/>
        <end position="415"/>
    </location>
</feature>
<protein>
    <submittedName>
        <fullName evidence="2">XRE family transcriptional regulator</fullName>
    </submittedName>
</protein>
<evidence type="ECO:0000313" key="3">
    <source>
        <dbReference type="Proteomes" id="UP000294513"/>
    </source>
</evidence>
<dbReference type="GO" id="GO:0003677">
    <property type="term" value="F:DNA binding"/>
    <property type="evidence" value="ECO:0007669"/>
    <property type="project" value="InterPro"/>
</dbReference>
<gene>
    <name evidence="2" type="ORF">E1298_38560</name>
</gene>
<keyword evidence="3" id="KW-1185">Reference proteome</keyword>
<evidence type="ECO:0000313" key="2">
    <source>
        <dbReference type="EMBL" id="TDD68284.1"/>
    </source>
</evidence>
<name>A0A4R5ABR7_9ACTN</name>
<comment type="caution">
    <text evidence="2">The sequence shown here is derived from an EMBL/GenBank/DDBJ whole genome shotgun (WGS) entry which is preliminary data.</text>
</comment>